<protein>
    <submittedName>
        <fullName evidence="1">Carbonic anhydrase or acetyltransferase, isoleucine patch superfamily</fullName>
    </submittedName>
</protein>
<keyword evidence="2" id="KW-1185">Reference proteome</keyword>
<dbReference type="OrthoDB" id="10940at2157"/>
<dbReference type="GO" id="GO:0016740">
    <property type="term" value="F:transferase activity"/>
    <property type="evidence" value="ECO:0007669"/>
    <property type="project" value="UniProtKB-KW"/>
</dbReference>
<dbReference type="Pfam" id="PF00132">
    <property type="entry name" value="Hexapep"/>
    <property type="match status" value="1"/>
</dbReference>
<dbReference type="InterPro" id="IPR001451">
    <property type="entry name" value="Hexapep"/>
</dbReference>
<dbReference type="EMBL" id="FOUJ01000002">
    <property type="protein sequence ID" value="SFM43511.1"/>
    <property type="molecule type" value="Genomic_DNA"/>
</dbReference>
<dbReference type="InterPro" id="IPR050484">
    <property type="entry name" value="Transf_Hexapept/Carb_Anhydrase"/>
</dbReference>
<evidence type="ECO:0000313" key="2">
    <source>
        <dbReference type="Proteomes" id="UP000198535"/>
    </source>
</evidence>
<dbReference type="InterPro" id="IPR047324">
    <property type="entry name" value="LbH_gamma_CA-like"/>
</dbReference>
<dbReference type="SUPFAM" id="SSF51161">
    <property type="entry name" value="Trimeric LpxA-like enzymes"/>
    <property type="match status" value="1"/>
</dbReference>
<proteinExistence type="predicted"/>
<organism evidence="1 2">
    <name type="scientific">Methanolobus profundi</name>
    <dbReference type="NCBI Taxonomy" id="487685"/>
    <lineage>
        <taxon>Archaea</taxon>
        <taxon>Methanobacteriati</taxon>
        <taxon>Methanobacteriota</taxon>
        <taxon>Stenosarchaea group</taxon>
        <taxon>Methanomicrobia</taxon>
        <taxon>Methanosarcinales</taxon>
        <taxon>Methanosarcinaceae</taxon>
        <taxon>Methanolobus</taxon>
    </lineage>
</organism>
<dbReference type="PANTHER" id="PTHR13061:SF29">
    <property type="entry name" value="GAMMA CARBONIC ANHYDRASE-LIKE 1, MITOCHONDRIAL-RELATED"/>
    <property type="match status" value="1"/>
</dbReference>
<accession>A0A1I4QU19</accession>
<reference evidence="2" key="1">
    <citation type="submission" date="2016-10" db="EMBL/GenBank/DDBJ databases">
        <authorList>
            <person name="Varghese N."/>
            <person name="Submissions S."/>
        </authorList>
    </citation>
    <scope>NUCLEOTIDE SEQUENCE [LARGE SCALE GENOMIC DNA]</scope>
    <source>
        <strain evidence="2">Mob M</strain>
    </source>
</reference>
<dbReference type="InterPro" id="IPR011004">
    <property type="entry name" value="Trimer_LpxA-like_sf"/>
</dbReference>
<gene>
    <name evidence="1" type="ORF">SAMN04488696_1197</name>
</gene>
<dbReference type="PANTHER" id="PTHR13061">
    <property type="entry name" value="DYNACTIN SUBUNIT P25"/>
    <property type="match status" value="1"/>
</dbReference>
<dbReference type="AlphaFoldDB" id="A0A1I4QU19"/>
<dbReference type="Proteomes" id="UP000198535">
    <property type="component" value="Unassembled WGS sequence"/>
</dbReference>
<sequence length="171" mass="17999">MIIPFKSKTPSISPTAFIVPNATVIGDTVLGDHSSVWFGAVIRGDVSSIIIGKRTNVQDNVVIHTSDKYGVEIGDDVSIGHCAVVHGCKIANNVLIGMNATVLDGAEIGENCIIGANALVPPGKKIPAGSLVVGVPGKVQRPLTDDDITHVKENAAEYVSLLKEYRMAQDE</sequence>
<dbReference type="Gene3D" id="2.160.10.10">
    <property type="entry name" value="Hexapeptide repeat proteins"/>
    <property type="match status" value="1"/>
</dbReference>
<evidence type="ECO:0000313" key="1">
    <source>
        <dbReference type="EMBL" id="SFM43511.1"/>
    </source>
</evidence>
<name>A0A1I4QU19_9EURY</name>
<dbReference type="STRING" id="487685.SAMN04488696_1197"/>
<keyword evidence="1" id="KW-0808">Transferase</keyword>
<dbReference type="CDD" id="cd04645">
    <property type="entry name" value="LbH_gamma_CA_like"/>
    <property type="match status" value="1"/>
</dbReference>
<dbReference type="RefSeq" id="WP_091934662.1">
    <property type="nucleotide sequence ID" value="NZ_FOUJ01000002.1"/>
</dbReference>